<dbReference type="PANTHER" id="PTHR11863">
    <property type="entry name" value="STEROL DESATURASE"/>
    <property type="match status" value="1"/>
</dbReference>
<dbReference type="GO" id="GO:0005506">
    <property type="term" value="F:iron ion binding"/>
    <property type="evidence" value="ECO:0007669"/>
    <property type="project" value="InterPro"/>
</dbReference>
<protein>
    <submittedName>
        <fullName evidence="7">4alpha-methyl-sterol C4-methyl-oxidase</fullName>
    </submittedName>
</protein>
<evidence type="ECO:0000256" key="5">
    <source>
        <dbReference type="SAM" id="Phobius"/>
    </source>
</evidence>
<comment type="subcellular location">
    <subcellularLocation>
        <location evidence="1">Membrane</location>
    </subcellularLocation>
</comment>
<feature type="transmembrane region" description="Helical" evidence="5">
    <location>
        <begin position="14"/>
        <end position="36"/>
    </location>
</feature>
<dbReference type="EMBL" id="KB008043">
    <property type="protein sequence ID" value="ELR14820.1"/>
    <property type="molecule type" value="Genomic_DNA"/>
</dbReference>
<evidence type="ECO:0000313" key="7">
    <source>
        <dbReference type="EMBL" id="ELR14820.1"/>
    </source>
</evidence>
<dbReference type="OrthoDB" id="1658724at2759"/>
<dbReference type="GO" id="GO:0016020">
    <property type="term" value="C:membrane"/>
    <property type="evidence" value="ECO:0007669"/>
    <property type="project" value="UniProtKB-SubCell"/>
</dbReference>
<dbReference type="GeneID" id="14915444"/>
<evidence type="ECO:0000256" key="4">
    <source>
        <dbReference type="ARBA" id="ARBA00023136"/>
    </source>
</evidence>
<dbReference type="STRING" id="1257118.L8GPA5"/>
<feature type="transmembrane region" description="Helical" evidence="5">
    <location>
        <begin position="163"/>
        <end position="185"/>
    </location>
</feature>
<dbReference type="GO" id="GO:0016491">
    <property type="term" value="F:oxidoreductase activity"/>
    <property type="evidence" value="ECO:0007669"/>
    <property type="project" value="InterPro"/>
</dbReference>
<dbReference type="AlphaFoldDB" id="L8GPA5"/>
<evidence type="ECO:0000256" key="1">
    <source>
        <dbReference type="ARBA" id="ARBA00004370"/>
    </source>
</evidence>
<dbReference type="RefSeq" id="XP_004336833.1">
    <property type="nucleotide sequence ID" value="XM_004336785.1"/>
</dbReference>
<dbReference type="Proteomes" id="UP000011083">
    <property type="component" value="Unassembled WGS sequence"/>
</dbReference>
<dbReference type="InterPro" id="IPR050307">
    <property type="entry name" value="Sterol_Desaturase_Related"/>
</dbReference>
<evidence type="ECO:0000259" key="6">
    <source>
        <dbReference type="Pfam" id="PF04116"/>
    </source>
</evidence>
<dbReference type="Pfam" id="PF04116">
    <property type="entry name" value="FA_hydroxylase"/>
    <property type="match status" value="1"/>
</dbReference>
<evidence type="ECO:0000313" key="8">
    <source>
        <dbReference type="Proteomes" id="UP000011083"/>
    </source>
</evidence>
<feature type="domain" description="Fatty acid hydroxylase" evidence="6">
    <location>
        <begin position="109"/>
        <end position="239"/>
    </location>
</feature>
<sequence>MWRDLVENYSERTLWMAGAALHTVTFVAFNVGLYFMHRYQILARYKIQPLKYPTEELIRKGLVDVSIKHALAPFVLYLLWPLAERCGVHATPELPSITEVGTRVMVHLLVHILVQDTIFYWTHRLLHQPFLYKRIHKQHHQFYTPVGIASEYAHPAEDFLTQVAFIAGPLIMGSHIFTLYLWLLLRLWETVDAHSGYALPFPLSPFSLFGVADQHDYHHSQNKGCYGSFFGLWDWICGTDADYKKWKAGKAVKRVTTDAAKAREQ</sequence>
<dbReference type="GO" id="GO:0008610">
    <property type="term" value="P:lipid biosynthetic process"/>
    <property type="evidence" value="ECO:0007669"/>
    <property type="project" value="InterPro"/>
</dbReference>
<dbReference type="InterPro" id="IPR006694">
    <property type="entry name" value="Fatty_acid_hydroxylase"/>
</dbReference>
<dbReference type="VEuPathDB" id="AmoebaDB:ACA1_129350"/>
<gene>
    <name evidence="7" type="ORF">ACA1_129350</name>
</gene>
<name>L8GPA5_ACACF</name>
<organism evidence="7 8">
    <name type="scientific">Acanthamoeba castellanii (strain ATCC 30010 / Neff)</name>
    <dbReference type="NCBI Taxonomy" id="1257118"/>
    <lineage>
        <taxon>Eukaryota</taxon>
        <taxon>Amoebozoa</taxon>
        <taxon>Discosea</taxon>
        <taxon>Longamoebia</taxon>
        <taxon>Centramoebida</taxon>
        <taxon>Acanthamoebidae</taxon>
        <taxon>Acanthamoeba</taxon>
    </lineage>
</organism>
<accession>L8GPA5</accession>
<proteinExistence type="predicted"/>
<keyword evidence="8" id="KW-1185">Reference proteome</keyword>
<keyword evidence="2 5" id="KW-0812">Transmembrane</keyword>
<evidence type="ECO:0000256" key="2">
    <source>
        <dbReference type="ARBA" id="ARBA00022692"/>
    </source>
</evidence>
<evidence type="ECO:0000256" key="3">
    <source>
        <dbReference type="ARBA" id="ARBA00022989"/>
    </source>
</evidence>
<dbReference type="KEGG" id="acan:ACA1_129350"/>
<keyword evidence="3 5" id="KW-1133">Transmembrane helix</keyword>
<keyword evidence="4 5" id="KW-0472">Membrane</keyword>
<dbReference type="OMA" id="TTWGFMV"/>
<reference evidence="7 8" key="1">
    <citation type="journal article" date="2013" name="Genome Biol.">
        <title>Genome of Acanthamoeba castellanii highlights extensive lateral gene transfer and early evolution of tyrosine kinase signaling.</title>
        <authorList>
            <person name="Clarke M."/>
            <person name="Lohan A.J."/>
            <person name="Liu B."/>
            <person name="Lagkouvardos I."/>
            <person name="Roy S."/>
            <person name="Zafar N."/>
            <person name="Bertelli C."/>
            <person name="Schilde C."/>
            <person name="Kianianmomeni A."/>
            <person name="Burglin T.R."/>
            <person name="Frech C."/>
            <person name="Turcotte B."/>
            <person name="Kopec K.O."/>
            <person name="Synnott J.M."/>
            <person name="Choo C."/>
            <person name="Paponov I."/>
            <person name="Finkler A."/>
            <person name="Soon Heng Tan C."/>
            <person name="Hutchins A.P."/>
            <person name="Weinmeier T."/>
            <person name="Rattei T."/>
            <person name="Chu J.S."/>
            <person name="Gimenez G."/>
            <person name="Irimia M."/>
            <person name="Rigden D.J."/>
            <person name="Fitzpatrick D.A."/>
            <person name="Lorenzo-Morales J."/>
            <person name="Bateman A."/>
            <person name="Chiu C.H."/>
            <person name="Tang P."/>
            <person name="Hegemann P."/>
            <person name="Fromm H."/>
            <person name="Raoult D."/>
            <person name="Greub G."/>
            <person name="Miranda-Saavedra D."/>
            <person name="Chen N."/>
            <person name="Nash P."/>
            <person name="Ginger M.L."/>
            <person name="Horn M."/>
            <person name="Schaap P."/>
            <person name="Caler L."/>
            <person name="Loftus B."/>
        </authorList>
    </citation>
    <scope>NUCLEOTIDE SEQUENCE [LARGE SCALE GENOMIC DNA]</scope>
    <source>
        <strain evidence="7 8">Neff</strain>
    </source>
</reference>